<dbReference type="EMBL" id="GBXM01091968">
    <property type="protein sequence ID" value="JAH16609.1"/>
    <property type="molecule type" value="Transcribed_RNA"/>
</dbReference>
<proteinExistence type="predicted"/>
<accession>A0A0E9QIJ3</accession>
<evidence type="ECO:0000313" key="1">
    <source>
        <dbReference type="EMBL" id="JAH16609.1"/>
    </source>
</evidence>
<name>A0A0E9QIJ3_ANGAN</name>
<reference evidence="1" key="1">
    <citation type="submission" date="2014-11" db="EMBL/GenBank/DDBJ databases">
        <authorList>
            <person name="Amaro Gonzalez C."/>
        </authorList>
    </citation>
    <scope>NUCLEOTIDE SEQUENCE</scope>
</reference>
<protein>
    <submittedName>
        <fullName evidence="1">Uncharacterized protein</fullName>
    </submittedName>
</protein>
<dbReference type="AlphaFoldDB" id="A0A0E9QIJ3"/>
<organism evidence="1">
    <name type="scientific">Anguilla anguilla</name>
    <name type="common">European freshwater eel</name>
    <name type="synonym">Muraena anguilla</name>
    <dbReference type="NCBI Taxonomy" id="7936"/>
    <lineage>
        <taxon>Eukaryota</taxon>
        <taxon>Metazoa</taxon>
        <taxon>Chordata</taxon>
        <taxon>Craniata</taxon>
        <taxon>Vertebrata</taxon>
        <taxon>Euteleostomi</taxon>
        <taxon>Actinopterygii</taxon>
        <taxon>Neopterygii</taxon>
        <taxon>Teleostei</taxon>
        <taxon>Anguilliformes</taxon>
        <taxon>Anguillidae</taxon>
        <taxon>Anguilla</taxon>
    </lineage>
</organism>
<reference evidence="1" key="2">
    <citation type="journal article" date="2015" name="Fish Shellfish Immunol.">
        <title>Early steps in the European eel (Anguilla anguilla)-Vibrio vulnificus interaction in the gills: Role of the RtxA13 toxin.</title>
        <authorList>
            <person name="Callol A."/>
            <person name="Pajuelo D."/>
            <person name="Ebbesson L."/>
            <person name="Teles M."/>
            <person name="MacKenzie S."/>
            <person name="Amaro C."/>
        </authorList>
    </citation>
    <scope>NUCLEOTIDE SEQUENCE</scope>
</reference>
<sequence length="19" mass="2093">MGPTCRCAYTCVVYVLGKK</sequence>